<dbReference type="AlphaFoldDB" id="A0A515EQ28"/>
<dbReference type="RefSeq" id="WP_142811890.1">
    <property type="nucleotide sequence ID" value="NZ_CP036282.1"/>
</dbReference>
<sequence length="379" mass="40336">MTIRNVAFRLFARLSSVAFCVVGVVACSTVDRPKPSELGPINALISITQVWSTSLPAVTFPVDVKVNGGKVYLAASDGTVVALDGATGRDVWRLPLGVRVAAGVGTDGVNTAVVTQANELIMVNGAKELWRQKINGMTLTSPVVAGERVFVLAADRTMYAFDGKTGRRLWQQQRSGDALVLAQAGILQPFEDTLLFGSSGRLIGVSPQNGQSLWDTSIASSRGSNEVERLVDLVAGASRVESSMCVRAYQIAVGCVDLRKGTTTWTKPLRGFSGIDGNPTMVVATEANGQLIALRRDNGDKLWTSDKLLHRKLSAPLLVGKTIVVGDETGAVYFFSRDTGELTNRMVTNAGPISATPVVVGQTVVVVTQRGNVFGFRPE</sequence>
<protein>
    <recommendedName>
        <fullName evidence="4">Outer membrane protein assembly factor BamB</fullName>
    </recommendedName>
</protein>
<dbReference type="NCBIfam" id="TIGR03300">
    <property type="entry name" value="assembly_YfgL"/>
    <property type="match status" value="1"/>
</dbReference>
<keyword evidence="1 4" id="KW-0732">Signal</keyword>
<keyword evidence="4" id="KW-0564">Palmitate</keyword>
<evidence type="ECO:0000256" key="5">
    <source>
        <dbReference type="SAM" id="SignalP"/>
    </source>
</evidence>
<comment type="subunit">
    <text evidence="4">Part of the Bam complex.</text>
</comment>
<comment type="subcellular location">
    <subcellularLocation>
        <location evidence="4">Cell outer membrane</location>
        <topology evidence="4">Lipid-anchor</topology>
    </subcellularLocation>
</comment>
<feature type="chain" id="PRO_5022274448" description="Outer membrane protein assembly factor BamB" evidence="5">
    <location>
        <begin position="21"/>
        <end position="379"/>
    </location>
</feature>
<evidence type="ECO:0000256" key="3">
    <source>
        <dbReference type="ARBA" id="ARBA00023237"/>
    </source>
</evidence>
<evidence type="ECO:0000313" key="8">
    <source>
        <dbReference type="Proteomes" id="UP000317365"/>
    </source>
</evidence>
<comment type="function">
    <text evidence="4">Part of the outer membrane protein assembly complex, which is involved in assembly and insertion of beta-barrel proteins into the outer membrane.</text>
</comment>
<keyword evidence="4" id="KW-0449">Lipoprotein</keyword>
<reference evidence="8" key="2">
    <citation type="journal article" date="2020" name="Int. J. Syst. Evol. Microbiol.">
        <title>Genomic insights into a novel species Rhodoferax aquaticus sp. nov., isolated from freshwater.</title>
        <authorList>
            <person name="Li T."/>
            <person name="Zhuo Y."/>
            <person name="Jin C.Z."/>
            <person name="Wu X."/>
            <person name="Ko S.R."/>
            <person name="Jin F.J."/>
            <person name="Ahn C.Y."/>
            <person name="Oh H.M."/>
            <person name="Lee H.G."/>
            <person name="Jin L."/>
        </authorList>
    </citation>
    <scope>NUCLEOTIDE SEQUENCE [LARGE SCALE GENOMIC DNA]</scope>
    <source>
        <strain evidence="8">Gr-4</strain>
    </source>
</reference>
<evidence type="ECO:0000256" key="4">
    <source>
        <dbReference type="HAMAP-Rule" id="MF_00923"/>
    </source>
</evidence>
<dbReference type="Pfam" id="PF13360">
    <property type="entry name" value="PQQ_2"/>
    <property type="match status" value="1"/>
</dbReference>
<gene>
    <name evidence="4 7" type="primary">bamB</name>
    <name evidence="7" type="ORF">EXZ61_11415</name>
</gene>
<dbReference type="PANTHER" id="PTHR34512:SF30">
    <property type="entry name" value="OUTER MEMBRANE PROTEIN ASSEMBLY FACTOR BAMB"/>
    <property type="match status" value="1"/>
</dbReference>
<dbReference type="InterPro" id="IPR011047">
    <property type="entry name" value="Quinoprotein_ADH-like_sf"/>
</dbReference>
<dbReference type="PROSITE" id="PS51257">
    <property type="entry name" value="PROKAR_LIPOPROTEIN"/>
    <property type="match status" value="1"/>
</dbReference>
<dbReference type="KEGG" id="rhg:EXZ61_11415"/>
<dbReference type="Proteomes" id="UP000317365">
    <property type="component" value="Chromosome"/>
</dbReference>
<dbReference type="GO" id="GO:0043165">
    <property type="term" value="P:Gram-negative-bacterium-type cell outer membrane assembly"/>
    <property type="evidence" value="ECO:0007669"/>
    <property type="project" value="UniProtKB-UniRule"/>
</dbReference>
<dbReference type="HAMAP" id="MF_00923">
    <property type="entry name" value="OM_assembly_BamB"/>
    <property type="match status" value="1"/>
</dbReference>
<name>A0A515EQ28_9BURK</name>
<dbReference type="SUPFAM" id="SSF50998">
    <property type="entry name" value="Quinoprotein alcohol dehydrogenase-like"/>
    <property type="match status" value="1"/>
</dbReference>
<dbReference type="SMART" id="SM00564">
    <property type="entry name" value="PQQ"/>
    <property type="match status" value="4"/>
</dbReference>
<dbReference type="InterPro" id="IPR015943">
    <property type="entry name" value="WD40/YVTN_repeat-like_dom_sf"/>
</dbReference>
<dbReference type="GO" id="GO:0009279">
    <property type="term" value="C:cell outer membrane"/>
    <property type="evidence" value="ECO:0007669"/>
    <property type="project" value="UniProtKB-SubCell"/>
</dbReference>
<proteinExistence type="inferred from homology"/>
<dbReference type="GO" id="GO:0051205">
    <property type="term" value="P:protein insertion into membrane"/>
    <property type="evidence" value="ECO:0007669"/>
    <property type="project" value="UniProtKB-UniRule"/>
</dbReference>
<keyword evidence="3 4" id="KW-0998">Cell outer membrane</keyword>
<evidence type="ECO:0000259" key="6">
    <source>
        <dbReference type="Pfam" id="PF13360"/>
    </source>
</evidence>
<comment type="similarity">
    <text evidence="4">Belongs to the BamB family.</text>
</comment>
<dbReference type="PANTHER" id="PTHR34512">
    <property type="entry name" value="CELL SURFACE PROTEIN"/>
    <property type="match status" value="1"/>
</dbReference>
<evidence type="ECO:0000256" key="1">
    <source>
        <dbReference type="ARBA" id="ARBA00022729"/>
    </source>
</evidence>
<keyword evidence="2 4" id="KW-0472">Membrane</keyword>
<feature type="domain" description="Pyrrolo-quinoline quinone repeat" evidence="6">
    <location>
        <begin position="77"/>
        <end position="304"/>
    </location>
</feature>
<evidence type="ECO:0000256" key="2">
    <source>
        <dbReference type="ARBA" id="ARBA00023136"/>
    </source>
</evidence>
<reference evidence="8" key="1">
    <citation type="submission" date="2019-02" db="EMBL/GenBank/DDBJ databases">
        <title>Complete genome sequence of Rhodoferax sp. Gr-4.</title>
        <authorList>
            <person name="Jin L."/>
        </authorList>
    </citation>
    <scope>NUCLEOTIDE SEQUENCE [LARGE SCALE GENOMIC DNA]</scope>
    <source>
        <strain evidence="8">Gr-4</strain>
    </source>
</reference>
<dbReference type="EMBL" id="CP036282">
    <property type="protein sequence ID" value="QDL54730.1"/>
    <property type="molecule type" value="Genomic_DNA"/>
</dbReference>
<dbReference type="InterPro" id="IPR002372">
    <property type="entry name" value="PQQ_rpt_dom"/>
</dbReference>
<feature type="signal peptide" evidence="5">
    <location>
        <begin position="1"/>
        <end position="20"/>
    </location>
</feature>
<dbReference type="Gene3D" id="2.130.10.10">
    <property type="entry name" value="YVTN repeat-like/Quinoprotein amine dehydrogenase"/>
    <property type="match status" value="1"/>
</dbReference>
<keyword evidence="8" id="KW-1185">Reference proteome</keyword>
<organism evidence="7 8">
    <name type="scientific">Rhodoferax aquaticus</name>
    <dbReference type="NCBI Taxonomy" id="2527691"/>
    <lineage>
        <taxon>Bacteria</taxon>
        <taxon>Pseudomonadati</taxon>
        <taxon>Pseudomonadota</taxon>
        <taxon>Betaproteobacteria</taxon>
        <taxon>Burkholderiales</taxon>
        <taxon>Comamonadaceae</taxon>
        <taxon>Rhodoferax</taxon>
    </lineage>
</organism>
<dbReference type="InterPro" id="IPR017687">
    <property type="entry name" value="BamB"/>
</dbReference>
<evidence type="ECO:0000313" key="7">
    <source>
        <dbReference type="EMBL" id="QDL54730.1"/>
    </source>
</evidence>
<accession>A0A515EQ28</accession>
<dbReference type="InterPro" id="IPR018391">
    <property type="entry name" value="PQQ_b-propeller_rpt"/>
</dbReference>